<dbReference type="AlphaFoldDB" id="A0A7K6C576"/>
<dbReference type="PANTHER" id="PTHR10424:SF73">
    <property type="entry name" value="ENDOGENOUS RETROVIRUS GROUP FC1 ENV POLYPROTEIN-RELATED"/>
    <property type="match status" value="1"/>
</dbReference>
<dbReference type="PANTHER" id="PTHR10424">
    <property type="entry name" value="VIRAL ENVELOPE PROTEIN"/>
    <property type="match status" value="1"/>
</dbReference>
<gene>
    <name evidence="3" type="primary">Ervv2</name>
    <name evidence="3" type="ORF">PTIVIO_R15394</name>
</gene>
<accession>A0A7K6C576</accession>
<evidence type="ECO:0000313" key="4">
    <source>
        <dbReference type="Proteomes" id="UP000584880"/>
    </source>
</evidence>
<dbReference type="Gene3D" id="1.10.287.210">
    <property type="match status" value="1"/>
</dbReference>
<keyword evidence="4" id="KW-1185">Reference proteome</keyword>
<evidence type="ECO:0000313" key="3">
    <source>
        <dbReference type="EMBL" id="NWV08807.1"/>
    </source>
</evidence>
<organism evidence="3 4">
    <name type="scientific">Ptilonorhynchus violaceus</name>
    <name type="common">Satin bowerbird</name>
    <name type="synonym">Pyrrhocorax violaceus</name>
    <dbReference type="NCBI Taxonomy" id="28724"/>
    <lineage>
        <taxon>Eukaryota</taxon>
        <taxon>Metazoa</taxon>
        <taxon>Chordata</taxon>
        <taxon>Craniata</taxon>
        <taxon>Vertebrata</taxon>
        <taxon>Euteleostomi</taxon>
        <taxon>Archelosauria</taxon>
        <taxon>Archosauria</taxon>
        <taxon>Dinosauria</taxon>
        <taxon>Saurischia</taxon>
        <taxon>Theropoda</taxon>
        <taxon>Coelurosauria</taxon>
        <taxon>Aves</taxon>
        <taxon>Neognathae</taxon>
        <taxon>Neoaves</taxon>
        <taxon>Telluraves</taxon>
        <taxon>Australaves</taxon>
        <taxon>Passeriformes</taxon>
        <taxon>Ptilonorhynchidae</taxon>
        <taxon>Ptilonorhynchus</taxon>
    </lineage>
</organism>
<dbReference type="InterPro" id="IPR018154">
    <property type="entry name" value="TLV/ENV_coat_polyprotein"/>
</dbReference>
<feature type="non-terminal residue" evidence="3">
    <location>
        <position position="124"/>
    </location>
</feature>
<evidence type="ECO:0000256" key="2">
    <source>
        <dbReference type="SAM" id="Phobius"/>
    </source>
</evidence>
<keyword evidence="2" id="KW-0472">Membrane</keyword>
<protein>
    <submittedName>
        <fullName evidence="3">ERVV2 protein</fullName>
    </submittedName>
</protein>
<proteinExistence type="predicted"/>
<dbReference type="Proteomes" id="UP000584880">
    <property type="component" value="Unassembled WGS sequence"/>
</dbReference>
<feature type="non-terminal residue" evidence="3">
    <location>
        <position position="1"/>
    </location>
</feature>
<comment type="caution">
    <text evidence="3">The sequence shown here is derived from an EMBL/GenBank/DDBJ whole genome shotgun (WGS) entry which is preliminary data.</text>
</comment>
<sequence length="124" mass="14510">TAQMGGVCTLVNSTCCTYTDESRQIATDIQAIWQHAKVLHEVPKDDTSWTMKLWETLTSWLPNLNWIKHLFVGLLLLGFILLGACIFTQCFLWCCQWTAISYDKWKKYKLRHKLEKGTYFQETN</sequence>
<keyword evidence="1" id="KW-1015">Disulfide bond</keyword>
<feature type="transmembrane region" description="Helical" evidence="2">
    <location>
        <begin position="70"/>
        <end position="100"/>
    </location>
</feature>
<keyword evidence="2" id="KW-1133">Transmembrane helix</keyword>
<reference evidence="3 4" key="1">
    <citation type="submission" date="2019-09" db="EMBL/GenBank/DDBJ databases">
        <title>Bird 10,000 Genomes (B10K) Project - Family phase.</title>
        <authorList>
            <person name="Zhang G."/>
        </authorList>
    </citation>
    <scope>NUCLEOTIDE SEQUENCE [LARGE SCALE GENOMIC DNA]</scope>
    <source>
        <strain evidence="3">B10K-DU-012-10</strain>
        <tissue evidence="3">Blood</tissue>
    </source>
</reference>
<keyword evidence="2" id="KW-0812">Transmembrane</keyword>
<dbReference type="EMBL" id="VZRJ01007252">
    <property type="protein sequence ID" value="NWV08807.1"/>
    <property type="molecule type" value="Genomic_DNA"/>
</dbReference>
<dbReference type="SUPFAM" id="SSF58069">
    <property type="entry name" value="Virus ectodomain"/>
    <property type="match status" value="1"/>
</dbReference>
<name>A0A7K6C576_PTIVI</name>
<evidence type="ECO:0000256" key="1">
    <source>
        <dbReference type="ARBA" id="ARBA00023157"/>
    </source>
</evidence>